<dbReference type="AlphaFoldDB" id="A0AAN9EU74"/>
<dbReference type="EMBL" id="JAYKXN010000008">
    <property type="protein sequence ID" value="KAK7262651.1"/>
    <property type="molecule type" value="Genomic_DNA"/>
</dbReference>
<name>A0AAN9EU74_CLITE</name>
<dbReference type="Proteomes" id="UP001359559">
    <property type="component" value="Unassembled WGS sequence"/>
</dbReference>
<protein>
    <submittedName>
        <fullName evidence="1">Uncharacterized protein</fullName>
    </submittedName>
</protein>
<evidence type="ECO:0000313" key="1">
    <source>
        <dbReference type="EMBL" id="KAK7262651.1"/>
    </source>
</evidence>
<keyword evidence="2" id="KW-1185">Reference proteome</keyword>
<gene>
    <name evidence="1" type="ORF">RJT34_30226</name>
</gene>
<accession>A0AAN9EU74</accession>
<sequence length="82" mass="9468">MASTKDEALTNAQTSAKNRRIEGLVVDRWRGREALPYMYHNTRSHVSFSLTTTSSLYFSTTILKPFKHPFWSSLSQMLSKVR</sequence>
<proteinExistence type="predicted"/>
<organism evidence="1 2">
    <name type="scientific">Clitoria ternatea</name>
    <name type="common">Butterfly pea</name>
    <dbReference type="NCBI Taxonomy" id="43366"/>
    <lineage>
        <taxon>Eukaryota</taxon>
        <taxon>Viridiplantae</taxon>
        <taxon>Streptophyta</taxon>
        <taxon>Embryophyta</taxon>
        <taxon>Tracheophyta</taxon>
        <taxon>Spermatophyta</taxon>
        <taxon>Magnoliopsida</taxon>
        <taxon>eudicotyledons</taxon>
        <taxon>Gunneridae</taxon>
        <taxon>Pentapetalae</taxon>
        <taxon>rosids</taxon>
        <taxon>fabids</taxon>
        <taxon>Fabales</taxon>
        <taxon>Fabaceae</taxon>
        <taxon>Papilionoideae</taxon>
        <taxon>50 kb inversion clade</taxon>
        <taxon>NPAAA clade</taxon>
        <taxon>indigoferoid/millettioid clade</taxon>
        <taxon>Phaseoleae</taxon>
        <taxon>Clitoria</taxon>
    </lineage>
</organism>
<evidence type="ECO:0000313" key="2">
    <source>
        <dbReference type="Proteomes" id="UP001359559"/>
    </source>
</evidence>
<comment type="caution">
    <text evidence="1">The sequence shown here is derived from an EMBL/GenBank/DDBJ whole genome shotgun (WGS) entry which is preliminary data.</text>
</comment>
<reference evidence="1 2" key="1">
    <citation type="submission" date="2024-01" db="EMBL/GenBank/DDBJ databases">
        <title>The genomes of 5 underutilized Papilionoideae crops provide insights into root nodulation and disease resistance.</title>
        <authorList>
            <person name="Yuan L."/>
        </authorList>
    </citation>
    <scope>NUCLEOTIDE SEQUENCE [LARGE SCALE GENOMIC DNA]</scope>
    <source>
        <strain evidence="1">LY-2023</strain>
        <tissue evidence="1">Leaf</tissue>
    </source>
</reference>